<feature type="compositionally biased region" description="Low complexity" evidence="7">
    <location>
        <begin position="379"/>
        <end position="390"/>
    </location>
</feature>
<keyword evidence="9" id="KW-0378">Hydrolase</keyword>
<evidence type="ECO:0000256" key="7">
    <source>
        <dbReference type="SAM" id="MobiDB-lite"/>
    </source>
</evidence>
<dbReference type="CDD" id="cd03404">
    <property type="entry name" value="SPFH_HflK"/>
    <property type="match status" value="1"/>
</dbReference>
<dbReference type="EMBL" id="JABAIK010000026">
    <property type="protein sequence ID" value="NLS14683.1"/>
    <property type="molecule type" value="Genomic_DNA"/>
</dbReference>
<evidence type="ECO:0000313" key="9">
    <source>
        <dbReference type="EMBL" id="NLS14683.1"/>
    </source>
</evidence>
<evidence type="ECO:0000256" key="4">
    <source>
        <dbReference type="ARBA" id="ARBA00022989"/>
    </source>
</evidence>
<evidence type="ECO:0000256" key="5">
    <source>
        <dbReference type="ARBA" id="ARBA00023136"/>
    </source>
</evidence>
<reference evidence="9 10" key="1">
    <citation type="submission" date="2020-04" db="EMBL/GenBank/DDBJ databases">
        <title>Vibrio sp. SM6, a novel species isolated from seawater.</title>
        <authorList>
            <person name="Wang X."/>
        </authorList>
    </citation>
    <scope>NUCLEOTIDE SEQUENCE [LARGE SCALE GENOMIC DNA]</scope>
    <source>
        <strain evidence="9 10">SM6</strain>
    </source>
</reference>
<dbReference type="PANTHER" id="PTHR43327">
    <property type="entry name" value="STOMATIN-LIKE PROTEIN 2, MITOCHONDRIAL"/>
    <property type="match status" value="1"/>
</dbReference>
<dbReference type="InterPro" id="IPR050710">
    <property type="entry name" value="Band7/mec-2_domain"/>
</dbReference>
<dbReference type="InterPro" id="IPR001107">
    <property type="entry name" value="Band_7"/>
</dbReference>
<evidence type="ECO:0000259" key="8">
    <source>
        <dbReference type="SMART" id="SM00244"/>
    </source>
</evidence>
<comment type="subcellular location">
    <subcellularLocation>
        <location evidence="1">Membrane</location>
        <topology evidence="1">Single-pass membrane protein</topology>
    </subcellularLocation>
</comment>
<comment type="caution">
    <text evidence="9">The sequence shown here is derived from an EMBL/GenBank/DDBJ whole genome shotgun (WGS) entry which is preliminary data.</text>
</comment>
<protein>
    <recommendedName>
        <fullName evidence="6">Protein HflK</fullName>
    </recommendedName>
</protein>
<evidence type="ECO:0000256" key="6">
    <source>
        <dbReference type="RuleBase" id="RU364113"/>
    </source>
</evidence>
<dbReference type="SUPFAM" id="SSF117892">
    <property type="entry name" value="Band 7/SPFH domain"/>
    <property type="match status" value="1"/>
</dbReference>
<dbReference type="SMART" id="SM00244">
    <property type="entry name" value="PHB"/>
    <property type="match status" value="1"/>
</dbReference>
<dbReference type="NCBIfam" id="TIGR01933">
    <property type="entry name" value="hflK"/>
    <property type="match status" value="1"/>
</dbReference>
<dbReference type="Gene3D" id="3.30.479.30">
    <property type="entry name" value="Band 7 domain"/>
    <property type="match status" value="1"/>
</dbReference>
<evidence type="ECO:0000256" key="3">
    <source>
        <dbReference type="ARBA" id="ARBA00022692"/>
    </source>
</evidence>
<feature type="transmembrane region" description="Helical" evidence="6">
    <location>
        <begin position="70"/>
        <end position="92"/>
    </location>
</feature>
<dbReference type="RefSeq" id="WP_168837774.1">
    <property type="nucleotide sequence ID" value="NZ_JABAIK010000026.1"/>
</dbReference>
<dbReference type="GO" id="GO:0016020">
    <property type="term" value="C:membrane"/>
    <property type="evidence" value="ECO:0007669"/>
    <property type="project" value="UniProtKB-SubCell"/>
</dbReference>
<dbReference type="InterPro" id="IPR020980">
    <property type="entry name" value="Membrane_HflK_N"/>
</dbReference>
<dbReference type="Proteomes" id="UP000535589">
    <property type="component" value="Unassembled WGS sequence"/>
</dbReference>
<keyword evidence="10" id="KW-1185">Reference proteome</keyword>
<gene>
    <name evidence="9" type="primary">hflK</name>
    <name evidence="9" type="ORF">HGP28_17625</name>
</gene>
<sequence>MAWNEPGNNNGNNGRDNDPWGNNDRGNQRPGGRDQGPPDLDEVFSKLSAKLGGRFGKKGGKGSSMGGGSAMGFGIIAIIAIVVWFFAGFYTVGEAERGVVLRLGKYDRIVDPGLNWRPRFIDEVTQVNVQAIRSLRASGTMLTKDENVVSVSMDVQYRVANPYKYLYQVTNADDTLRQATDSALRAVIGDSIMDSILTSGRQEIRQATQQTLEQIIDGYDMGLIIVDVNFQSARPPEQVKDAFDDAIAAREDEERYIREAEAYKNEILPKATGRAERLKKEAQGYSERIVNEAEGQVAQFDKLLPEYLAAPSVTRDRLYLDAMQQVYSSTSKVLIDSEASGNLLYLPIDKLAGEQRSASAPRTEQPVSVYETIELEPARTTTPSTTPTRTNDSRQGRF</sequence>
<organism evidence="9 10">
    <name type="scientific">Vibrio agarilyticus</name>
    <dbReference type="NCBI Taxonomy" id="2726741"/>
    <lineage>
        <taxon>Bacteria</taxon>
        <taxon>Pseudomonadati</taxon>
        <taxon>Pseudomonadota</taxon>
        <taxon>Gammaproteobacteria</taxon>
        <taxon>Vibrionales</taxon>
        <taxon>Vibrionaceae</taxon>
        <taxon>Vibrio</taxon>
    </lineage>
</organism>
<dbReference type="InterPro" id="IPR036013">
    <property type="entry name" value="Band_7/SPFH_dom_sf"/>
</dbReference>
<proteinExistence type="inferred from homology"/>
<feature type="region of interest" description="Disordered" evidence="7">
    <location>
        <begin position="1"/>
        <end position="41"/>
    </location>
</feature>
<feature type="compositionally biased region" description="Low complexity" evidence="7">
    <location>
        <begin position="1"/>
        <end position="25"/>
    </location>
</feature>
<dbReference type="PRINTS" id="PR00721">
    <property type="entry name" value="STOMATIN"/>
</dbReference>
<comment type="similarity">
    <text evidence="2 6">Belongs to the band 7/mec-2 family. HflK subfamily.</text>
</comment>
<dbReference type="InterPro" id="IPR001972">
    <property type="entry name" value="Stomatin_HflK_fam"/>
</dbReference>
<keyword evidence="4 6" id="KW-1133">Transmembrane helix</keyword>
<evidence type="ECO:0000313" key="10">
    <source>
        <dbReference type="Proteomes" id="UP000535589"/>
    </source>
</evidence>
<dbReference type="AlphaFoldDB" id="A0A7X8TUR2"/>
<evidence type="ECO:0000256" key="1">
    <source>
        <dbReference type="ARBA" id="ARBA00004167"/>
    </source>
</evidence>
<keyword evidence="5 6" id="KW-0472">Membrane</keyword>
<feature type="compositionally biased region" description="Polar residues" evidence="7">
    <location>
        <begin position="356"/>
        <end position="366"/>
    </location>
</feature>
<dbReference type="InterPro" id="IPR010201">
    <property type="entry name" value="HflK"/>
</dbReference>
<dbReference type="GO" id="GO:0008233">
    <property type="term" value="F:peptidase activity"/>
    <property type="evidence" value="ECO:0007669"/>
    <property type="project" value="UniProtKB-KW"/>
</dbReference>
<dbReference type="Pfam" id="PF01145">
    <property type="entry name" value="Band_7"/>
    <property type="match status" value="1"/>
</dbReference>
<feature type="region of interest" description="Disordered" evidence="7">
    <location>
        <begin position="356"/>
        <end position="398"/>
    </location>
</feature>
<comment type="subunit">
    <text evidence="6">HflC and HflK may interact to form a multimeric complex.</text>
</comment>
<accession>A0A7X8TUR2</accession>
<name>A0A7X8TUR2_9VIBR</name>
<dbReference type="GO" id="GO:0006508">
    <property type="term" value="P:proteolysis"/>
    <property type="evidence" value="ECO:0007669"/>
    <property type="project" value="UniProtKB-KW"/>
</dbReference>
<dbReference type="PANTHER" id="PTHR43327:SF2">
    <property type="entry name" value="MODULATOR OF FTSH PROTEASE HFLK"/>
    <property type="match status" value="1"/>
</dbReference>
<keyword evidence="3 6" id="KW-0812">Transmembrane</keyword>
<comment type="function">
    <text evidence="6">HflC and HflK could encode or regulate a protease.</text>
</comment>
<dbReference type="Pfam" id="PF12221">
    <property type="entry name" value="HflK_N"/>
    <property type="match status" value="1"/>
</dbReference>
<feature type="domain" description="Band 7" evidence="8">
    <location>
        <begin position="87"/>
        <end position="247"/>
    </location>
</feature>
<evidence type="ECO:0000256" key="2">
    <source>
        <dbReference type="ARBA" id="ARBA00006971"/>
    </source>
</evidence>
<keyword evidence="9" id="KW-0645">Protease</keyword>